<name>A0A016T5H7_9BILA</name>
<sequence length="69" mass="7329">MYQCGPGCVIQITHGKCVARPCSRWLNLCGVNTFTLGNPKGACCFSSLKLSGVGYFQKPAQGSSVISRT</sequence>
<dbReference type="AlphaFoldDB" id="A0A016T5H7"/>
<organism evidence="1 2">
    <name type="scientific">Ancylostoma ceylanicum</name>
    <dbReference type="NCBI Taxonomy" id="53326"/>
    <lineage>
        <taxon>Eukaryota</taxon>
        <taxon>Metazoa</taxon>
        <taxon>Ecdysozoa</taxon>
        <taxon>Nematoda</taxon>
        <taxon>Chromadorea</taxon>
        <taxon>Rhabditida</taxon>
        <taxon>Rhabditina</taxon>
        <taxon>Rhabditomorpha</taxon>
        <taxon>Strongyloidea</taxon>
        <taxon>Ancylostomatidae</taxon>
        <taxon>Ancylostomatinae</taxon>
        <taxon>Ancylostoma</taxon>
    </lineage>
</organism>
<evidence type="ECO:0000313" key="1">
    <source>
        <dbReference type="EMBL" id="EYB97886.1"/>
    </source>
</evidence>
<evidence type="ECO:0000313" key="2">
    <source>
        <dbReference type="Proteomes" id="UP000024635"/>
    </source>
</evidence>
<comment type="caution">
    <text evidence="1">The sequence shown here is derived from an EMBL/GenBank/DDBJ whole genome shotgun (WGS) entry which is preliminary data.</text>
</comment>
<dbReference type="Proteomes" id="UP000024635">
    <property type="component" value="Unassembled WGS sequence"/>
</dbReference>
<dbReference type="EMBL" id="JARK01001472">
    <property type="protein sequence ID" value="EYB97886.1"/>
    <property type="molecule type" value="Genomic_DNA"/>
</dbReference>
<keyword evidence="2" id="KW-1185">Reference proteome</keyword>
<accession>A0A016T5H7</accession>
<protein>
    <submittedName>
        <fullName evidence="1">Uncharacterized protein</fullName>
    </submittedName>
</protein>
<gene>
    <name evidence="1" type="primary">Acey_s0136.g1980</name>
    <name evidence="1" type="ORF">Y032_0136g1980</name>
</gene>
<proteinExistence type="predicted"/>
<reference evidence="2" key="1">
    <citation type="journal article" date="2015" name="Nat. Genet.">
        <title>The genome and transcriptome of the zoonotic hookworm Ancylostoma ceylanicum identify infection-specific gene families.</title>
        <authorList>
            <person name="Schwarz E.M."/>
            <person name="Hu Y."/>
            <person name="Antoshechkin I."/>
            <person name="Miller M.M."/>
            <person name="Sternberg P.W."/>
            <person name="Aroian R.V."/>
        </authorList>
    </citation>
    <scope>NUCLEOTIDE SEQUENCE</scope>
    <source>
        <strain evidence="2">HY135</strain>
    </source>
</reference>